<evidence type="ECO:0000256" key="9">
    <source>
        <dbReference type="ARBA" id="ARBA00023239"/>
    </source>
</evidence>
<evidence type="ECO:0000313" key="19">
    <source>
        <dbReference type="EMBL" id="CDK25052.1"/>
    </source>
</evidence>
<protein>
    <recommendedName>
        <fullName evidence="14">2-hydroxyacyl-CoA lyase</fullName>
        <ecNumber evidence="12">4.1.2.63</ecNumber>
    </recommendedName>
</protein>
<keyword evidence="6" id="KW-0460">Magnesium</keyword>
<dbReference type="InterPro" id="IPR045025">
    <property type="entry name" value="HACL1-like"/>
</dbReference>
<dbReference type="SUPFAM" id="SSF52518">
    <property type="entry name" value="Thiamin diphosphate-binding fold (THDP-binding)"/>
    <property type="match status" value="2"/>
</dbReference>
<dbReference type="EC" id="4.1.2.63" evidence="12"/>
<reference evidence="19" key="2">
    <citation type="submission" date="2014-02" db="EMBL/GenBank/DDBJ databases">
        <title>Complete DNA sequence of /Kuraishia capsulata/ illustrates novel genomic features among budding yeasts (/Saccharomycotina/).</title>
        <authorList>
            <person name="Morales L."/>
            <person name="Noel B."/>
            <person name="Porcel B."/>
            <person name="Marcet-Houben M."/>
            <person name="Hullo M-F."/>
            <person name="Sacerdot C."/>
            <person name="Tekaia F."/>
            <person name="Leh-Louis V."/>
            <person name="Despons L."/>
            <person name="Khanna V."/>
            <person name="Aury J-M."/>
            <person name="Barbe V."/>
            <person name="Couloux A."/>
            <person name="Labadie K."/>
            <person name="Pelletier E."/>
            <person name="Souciet J-L."/>
            <person name="Boekhout T."/>
            <person name="Gabaldon T."/>
            <person name="Wincker P."/>
            <person name="Dujon B."/>
        </authorList>
    </citation>
    <scope>NUCLEOTIDE SEQUENCE</scope>
    <source>
        <strain evidence="19">CBS 1993</strain>
    </source>
</reference>
<reference evidence="19" key="1">
    <citation type="submission" date="2013-12" db="EMBL/GenBank/DDBJ databases">
        <authorList>
            <person name="Genoscope - CEA"/>
        </authorList>
    </citation>
    <scope>NUCLEOTIDE SEQUENCE</scope>
    <source>
        <strain evidence="19">CBS 1993</strain>
    </source>
</reference>
<dbReference type="Gene3D" id="3.40.50.1220">
    <property type="entry name" value="TPP-binding domain"/>
    <property type="match status" value="1"/>
</dbReference>
<dbReference type="GO" id="GO:0106359">
    <property type="term" value="F:2-hydroxyacyl-CoA lyase activity"/>
    <property type="evidence" value="ECO:0007669"/>
    <property type="project" value="UniProtKB-EC"/>
</dbReference>
<dbReference type="PANTHER" id="PTHR43710:SF2">
    <property type="entry name" value="2-HYDROXYACYL-COA LYASE 1"/>
    <property type="match status" value="1"/>
</dbReference>
<keyword evidence="9" id="KW-0456">Lyase</keyword>
<dbReference type="RefSeq" id="XP_022457067.1">
    <property type="nucleotide sequence ID" value="XM_022605616.1"/>
</dbReference>
<evidence type="ECO:0000256" key="15">
    <source>
        <dbReference type="RuleBase" id="RU362132"/>
    </source>
</evidence>
<dbReference type="InterPro" id="IPR029035">
    <property type="entry name" value="DHS-like_NAD/FAD-binding_dom"/>
</dbReference>
<evidence type="ECO:0000256" key="11">
    <source>
        <dbReference type="ARBA" id="ARBA00044454"/>
    </source>
</evidence>
<evidence type="ECO:0000256" key="2">
    <source>
        <dbReference type="ARBA" id="ARBA00001964"/>
    </source>
</evidence>
<evidence type="ECO:0000259" key="16">
    <source>
        <dbReference type="Pfam" id="PF00205"/>
    </source>
</evidence>
<keyword evidence="20" id="KW-1185">Reference proteome</keyword>
<comment type="similarity">
    <text evidence="4 15">Belongs to the TPP enzyme family.</text>
</comment>
<evidence type="ECO:0000256" key="3">
    <source>
        <dbReference type="ARBA" id="ARBA00004253"/>
    </source>
</evidence>
<comment type="catalytic activity">
    <reaction evidence="10">
        <text>a 2-hydroxy-3-methyl fatty acyl-CoA = a 2-methyl-branched fatty aldehyde + formyl-CoA</text>
        <dbReference type="Rhea" id="RHEA:25375"/>
        <dbReference type="ChEBI" id="CHEBI:49188"/>
        <dbReference type="ChEBI" id="CHEBI:57376"/>
        <dbReference type="ChEBI" id="CHEBI:58783"/>
        <dbReference type="EC" id="4.1.2.63"/>
    </reaction>
    <physiologicalReaction direction="left-to-right" evidence="10">
        <dbReference type="Rhea" id="RHEA:25376"/>
    </physiologicalReaction>
</comment>
<dbReference type="CDD" id="cd02004">
    <property type="entry name" value="TPP_BZL_OCoD_HPCL"/>
    <property type="match status" value="1"/>
</dbReference>
<dbReference type="GeneID" id="34518455"/>
<dbReference type="STRING" id="1382522.W6MKA2"/>
<comment type="catalytic activity">
    <reaction evidence="11">
        <text>an (R)-2-hydroxy-long-chain-fatty acyl-CoA = a long-chain fatty aldehyde + formyl-CoA</text>
        <dbReference type="Rhea" id="RHEA:67444"/>
        <dbReference type="ChEBI" id="CHEBI:17176"/>
        <dbReference type="ChEBI" id="CHEBI:57376"/>
        <dbReference type="ChEBI" id="CHEBI:170012"/>
        <dbReference type="EC" id="4.1.2.63"/>
    </reaction>
    <physiologicalReaction direction="left-to-right" evidence="11">
        <dbReference type="Rhea" id="RHEA:67445"/>
    </physiologicalReaction>
</comment>
<evidence type="ECO:0000256" key="7">
    <source>
        <dbReference type="ARBA" id="ARBA00023052"/>
    </source>
</evidence>
<dbReference type="GO" id="GO:0001561">
    <property type="term" value="P:fatty acid alpha-oxidation"/>
    <property type="evidence" value="ECO:0007669"/>
    <property type="project" value="TreeGrafter"/>
</dbReference>
<dbReference type="Pfam" id="PF02775">
    <property type="entry name" value="TPP_enzyme_C"/>
    <property type="match status" value="1"/>
</dbReference>
<dbReference type="InterPro" id="IPR011766">
    <property type="entry name" value="TPP_enzyme_TPP-bd"/>
</dbReference>
<evidence type="ECO:0000256" key="6">
    <source>
        <dbReference type="ARBA" id="ARBA00022842"/>
    </source>
</evidence>
<gene>
    <name evidence="19" type="ORF">KUCA_T00001019001</name>
</gene>
<dbReference type="FunFam" id="3.40.50.970:FF:000054">
    <property type="entry name" value="Putative 2-hydroxyphytanoyl-CoA lyase"/>
    <property type="match status" value="1"/>
</dbReference>
<feature type="domain" description="Thiamine pyrophosphate enzyme N-terminal TPP-binding" evidence="18">
    <location>
        <begin position="3"/>
        <end position="117"/>
    </location>
</feature>
<dbReference type="GO" id="GO:0005782">
    <property type="term" value="C:peroxisomal matrix"/>
    <property type="evidence" value="ECO:0007669"/>
    <property type="project" value="UniProtKB-SubCell"/>
</dbReference>
<keyword evidence="7 15" id="KW-0786">Thiamine pyrophosphate</keyword>
<evidence type="ECO:0000256" key="4">
    <source>
        <dbReference type="ARBA" id="ARBA00007812"/>
    </source>
</evidence>
<dbReference type="InterPro" id="IPR012000">
    <property type="entry name" value="Thiamin_PyroP_enz_cen_dom"/>
</dbReference>
<feature type="domain" description="Thiamine pyrophosphate enzyme central" evidence="16">
    <location>
        <begin position="200"/>
        <end position="331"/>
    </location>
</feature>
<dbReference type="InterPro" id="IPR012001">
    <property type="entry name" value="Thiamin_PyroP_enz_TPP-bd_dom"/>
</dbReference>
<accession>W6MKA2</accession>
<evidence type="ECO:0000256" key="14">
    <source>
        <dbReference type="ARBA" id="ARBA00070390"/>
    </source>
</evidence>
<keyword evidence="5" id="KW-0479">Metal-binding</keyword>
<dbReference type="InterPro" id="IPR029061">
    <property type="entry name" value="THDP-binding"/>
</dbReference>
<dbReference type="AlphaFoldDB" id="W6MKA2"/>
<evidence type="ECO:0000259" key="18">
    <source>
        <dbReference type="Pfam" id="PF02776"/>
    </source>
</evidence>
<dbReference type="OrthoDB" id="10006023at2759"/>
<evidence type="ECO:0000256" key="12">
    <source>
        <dbReference type="ARBA" id="ARBA00044518"/>
    </source>
</evidence>
<dbReference type="GO" id="GO:0000287">
    <property type="term" value="F:magnesium ion binding"/>
    <property type="evidence" value="ECO:0007669"/>
    <property type="project" value="InterPro"/>
</dbReference>
<evidence type="ECO:0000256" key="10">
    <source>
        <dbReference type="ARBA" id="ARBA00044451"/>
    </source>
</evidence>
<keyword evidence="8" id="KW-0576">Peroxisome</keyword>
<dbReference type="Proteomes" id="UP000019384">
    <property type="component" value="Unassembled WGS sequence"/>
</dbReference>
<comment type="cofactor">
    <cofactor evidence="1">
        <name>Mg(2+)</name>
        <dbReference type="ChEBI" id="CHEBI:18420"/>
    </cofactor>
</comment>
<evidence type="ECO:0000256" key="5">
    <source>
        <dbReference type="ARBA" id="ARBA00022723"/>
    </source>
</evidence>
<comment type="subcellular location">
    <subcellularLocation>
        <location evidence="3">Peroxisome matrix</location>
    </subcellularLocation>
</comment>
<sequence length="568" mass="61120">MVEGANIIAKSLQQLGVKTVFGIVGIPVVEIADACIELGIEFISFRNEQAASYAASAYGYLTGRPGVLLVVGGPGLVHASAGILNSQSNRWPIIVLAGSSSSAEIYKGGFQELDQVSYISPHVKFAARPPNLQRIPELLSKAYRKATVGIPGATYVDFPADLIQSQLEPDFASQALEKISDEVTRLGAPVFVPDEKALTIAVEHLKEAKCPLVIIGKGAAYSIGAADIIRKFVEGHNLPFLPTPMAKGVVSDFSELNTSSARSAILKSADVILLLGGRLNWILHHGESPRFQKNVKFIQVDISAEDIGDNALPGSYPLGLVGDIALTVEKLDKRLRTHKFNGVPKSIVERRTLNENKQSQKETKPLQKGSLMNYNQAYAVIRECLDKHNDDVVYISEGANTMDVARVSFPMTQPKHKLDAGTNATMGVGMGYAISAKSVFGPAKIVVAIEGDSAFGFSAMEIETCVRSNLPVIVVVMNNSGVYHGIDPQAKLTKLPSTALSQDTKYELLGEALGATGYRVANLDELKESMTEAVTKYLSSGQTSVINVIIENGAQKKLQFGWQNKPKL</sequence>
<name>W6MKA2_9ASCO</name>
<dbReference type="GO" id="GO:0030976">
    <property type="term" value="F:thiamine pyrophosphate binding"/>
    <property type="evidence" value="ECO:0007669"/>
    <property type="project" value="InterPro"/>
</dbReference>
<evidence type="ECO:0000256" key="13">
    <source>
        <dbReference type="ARBA" id="ARBA00059692"/>
    </source>
</evidence>
<dbReference type="PANTHER" id="PTHR43710">
    <property type="entry name" value="2-HYDROXYACYL-COA LYASE"/>
    <property type="match status" value="1"/>
</dbReference>
<evidence type="ECO:0000259" key="17">
    <source>
        <dbReference type="Pfam" id="PF02775"/>
    </source>
</evidence>
<dbReference type="Pfam" id="PF00205">
    <property type="entry name" value="TPP_enzyme_M"/>
    <property type="match status" value="1"/>
</dbReference>
<organism evidence="19 20">
    <name type="scientific">Kuraishia capsulata CBS 1993</name>
    <dbReference type="NCBI Taxonomy" id="1382522"/>
    <lineage>
        <taxon>Eukaryota</taxon>
        <taxon>Fungi</taxon>
        <taxon>Dikarya</taxon>
        <taxon>Ascomycota</taxon>
        <taxon>Saccharomycotina</taxon>
        <taxon>Pichiomycetes</taxon>
        <taxon>Pichiales</taxon>
        <taxon>Pichiaceae</taxon>
        <taxon>Kuraishia</taxon>
    </lineage>
</organism>
<dbReference type="Pfam" id="PF02776">
    <property type="entry name" value="TPP_enzyme_N"/>
    <property type="match status" value="1"/>
</dbReference>
<feature type="domain" description="Thiamine pyrophosphate enzyme TPP-binding" evidence="17">
    <location>
        <begin position="398"/>
        <end position="548"/>
    </location>
</feature>
<dbReference type="Gene3D" id="3.40.50.970">
    <property type="match status" value="2"/>
</dbReference>
<comment type="cofactor">
    <cofactor evidence="2">
        <name>thiamine diphosphate</name>
        <dbReference type="ChEBI" id="CHEBI:58937"/>
    </cofactor>
</comment>
<dbReference type="CDD" id="cd07035">
    <property type="entry name" value="TPP_PYR_POX_like"/>
    <property type="match status" value="1"/>
</dbReference>
<dbReference type="HOGENOM" id="CLU_013748_3_3_1"/>
<dbReference type="SUPFAM" id="SSF52467">
    <property type="entry name" value="DHS-like NAD/FAD-binding domain"/>
    <property type="match status" value="1"/>
</dbReference>
<evidence type="ECO:0000256" key="8">
    <source>
        <dbReference type="ARBA" id="ARBA00023140"/>
    </source>
</evidence>
<proteinExistence type="inferred from homology"/>
<evidence type="ECO:0000256" key="1">
    <source>
        <dbReference type="ARBA" id="ARBA00001946"/>
    </source>
</evidence>
<dbReference type="EMBL" id="HG793125">
    <property type="protein sequence ID" value="CDK25052.1"/>
    <property type="molecule type" value="Genomic_DNA"/>
</dbReference>
<comment type="function">
    <text evidence="13">Catalyzes a carbon-carbon cleavage reaction; cleaves a 2-hydroxy-3-methylacyl-CoA into formyl-CoA and a 2-methyl-branched fatty aldehyde.</text>
</comment>
<evidence type="ECO:0000313" key="20">
    <source>
        <dbReference type="Proteomes" id="UP000019384"/>
    </source>
</evidence>